<dbReference type="InterPro" id="IPR002048">
    <property type="entry name" value="EF_hand_dom"/>
</dbReference>
<gene>
    <name evidence="3" type="ORF">PECAL_4P03280</name>
</gene>
<protein>
    <recommendedName>
        <fullName evidence="2">EF-hand domain-containing protein</fullName>
    </recommendedName>
</protein>
<dbReference type="Proteomes" id="UP000789595">
    <property type="component" value="Unassembled WGS sequence"/>
</dbReference>
<keyword evidence="1" id="KW-0732">Signal</keyword>
<sequence>MSAWSLVGLLIAVRVGAAAARSTTMARRVDAVDEVPNFMKKARPALTRRRLDVGSYSYSYAYDDDFASDSSSYDCVNDDYSTDEDSDSCSSYYDDNPGGCGCCDDSNFASSVQCCACGGGTRCDIVVSGSSLPELHGTYEQKGSCNGYPRWKCDEDGGCDQDQYIWYYSDYSNWHIGPDSCSGSAAIYIGDPSADPDEDLAAVSGTWTEWTGSEWQTNSGISVTCAGAYYSYSYSGACTENCVACDGPGYLDCLQCESGYVLNDADGDGGGSCLQVTPGDDDLADDDSTPGVCATSWTSVWDAGCETVQNGCPPVACDGHDERWCCNEGFEESCDEWHYCGNDEEILPSPDTTTWTERGWCSSGLDEHPSIGDTTTSAEACWSACLEDHGDALVAIDWGLDDQECYCQDDCECMADVEEAMHVVITRDDITELPAVCTSSSGYSYSYAYDEDAAAAAVAAAWRGKELYDSVADNIGKLKAVCFHSPARSPTSTETQFVRLLGLDDVTREWGDELTRRDKLVTKFRALDADGDDSLSLTEFRRVVVSATRQDATADQKLALDP</sequence>
<dbReference type="GO" id="GO:0005509">
    <property type="term" value="F:calcium ion binding"/>
    <property type="evidence" value="ECO:0007669"/>
    <property type="project" value="InterPro"/>
</dbReference>
<evidence type="ECO:0000256" key="1">
    <source>
        <dbReference type="SAM" id="SignalP"/>
    </source>
</evidence>
<dbReference type="PROSITE" id="PS00018">
    <property type="entry name" value="EF_HAND_1"/>
    <property type="match status" value="1"/>
</dbReference>
<comment type="caution">
    <text evidence="3">The sequence shown here is derived from an EMBL/GenBank/DDBJ whole genome shotgun (WGS) entry which is preliminary data.</text>
</comment>
<feature type="chain" id="PRO_5035173857" description="EF-hand domain-containing protein" evidence="1">
    <location>
        <begin position="21"/>
        <end position="562"/>
    </location>
</feature>
<dbReference type="InterPro" id="IPR018247">
    <property type="entry name" value="EF_Hand_1_Ca_BS"/>
</dbReference>
<evidence type="ECO:0000313" key="4">
    <source>
        <dbReference type="Proteomes" id="UP000789595"/>
    </source>
</evidence>
<proteinExistence type="predicted"/>
<keyword evidence="4" id="KW-1185">Reference proteome</keyword>
<dbReference type="EMBL" id="CAKKNE010000004">
    <property type="protein sequence ID" value="CAH0373153.1"/>
    <property type="molecule type" value="Genomic_DNA"/>
</dbReference>
<dbReference type="PROSITE" id="PS50222">
    <property type="entry name" value="EF_HAND_2"/>
    <property type="match status" value="1"/>
</dbReference>
<evidence type="ECO:0000259" key="2">
    <source>
        <dbReference type="PROSITE" id="PS50222"/>
    </source>
</evidence>
<accession>A0A8J2SI75</accession>
<name>A0A8J2SI75_9STRA</name>
<dbReference type="AlphaFoldDB" id="A0A8J2SI75"/>
<evidence type="ECO:0000313" key="3">
    <source>
        <dbReference type="EMBL" id="CAH0373153.1"/>
    </source>
</evidence>
<feature type="signal peptide" evidence="1">
    <location>
        <begin position="1"/>
        <end position="20"/>
    </location>
</feature>
<organism evidence="3 4">
    <name type="scientific">Pelagomonas calceolata</name>
    <dbReference type="NCBI Taxonomy" id="35677"/>
    <lineage>
        <taxon>Eukaryota</taxon>
        <taxon>Sar</taxon>
        <taxon>Stramenopiles</taxon>
        <taxon>Ochrophyta</taxon>
        <taxon>Pelagophyceae</taxon>
        <taxon>Pelagomonadales</taxon>
        <taxon>Pelagomonadaceae</taxon>
        <taxon>Pelagomonas</taxon>
    </lineage>
</organism>
<reference evidence="3" key="1">
    <citation type="submission" date="2021-11" db="EMBL/GenBank/DDBJ databases">
        <authorList>
            <consortium name="Genoscope - CEA"/>
            <person name="William W."/>
        </authorList>
    </citation>
    <scope>NUCLEOTIDE SEQUENCE</scope>
</reference>
<feature type="domain" description="EF-hand" evidence="2">
    <location>
        <begin position="515"/>
        <end position="550"/>
    </location>
</feature>